<proteinExistence type="predicted"/>
<keyword evidence="3" id="KW-1185">Reference proteome</keyword>
<dbReference type="InterPro" id="IPR036397">
    <property type="entry name" value="RNaseH_sf"/>
</dbReference>
<accession>A0AAD9TLX3</accession>
<feature type="domain" description="RNase H type-1" evidence="1">
    <location>
        <begin position="142"/>
        <end position="210"/>
    </location>
</feature>
<gene>
    <name evidence="2" type="ORF">Ddye_026262</name>
</gene>
<dbReference type="PANTHER" id="PTHR36617">
    <property type="entry name" value="PROTEIN, PUTATIVE-RELATED"/>
    <property type="match status" value="1"/>
</dbReference>
<protein>
    <recommendedName>
        <fullName evidence="1">RNase H type-1 domain-containing protein</fullName>
    </recommendedName>
</protein>
<organism evidence="2 3">
    <name type="scientific">Dipteronia dyeriana</name>
    <dbReference type="NCBI Taxonomy" id="168575"/>
    <lineage>
        <taxon>Eukaryota</taxon>
        <taxon>Viridiplantae</taxon>
        <taxon>Streptophyta</taxon>
        <taxon>Embryophyta</taxon>
        <taxon>Tracheophyta</taxon>
        <taxon>Spermatophyta</taxon>
        <taxon>Magnoliopsida</taxon>
        <taxon>eudicotyledons</taxon>
        <taxon>Gunneridae</taxon>
        <taxon>Pentapetalae</taxon>
        <taxon>rosids</taxon>
        <taxon>malvids</taxon>
        <taxon>Sapindales</taxon>
        <taxon>Sapindaceae</taxon>
        <taxon>Hippocastanoideae</taxon>
        <taxon>Acereae</taxon>
        <taxon>Dipteronia</taxon>
    </lineage>
</organism>
<evidence type="ECO:0000313" key="3">
    <source>
        <dbReference type="Proteomes" id="UP001280121"/>
    </source>
</evidence>
<evidence type="ECO:0000259" key="1">
    <source>
        <dbReference type="Pfam" id="PF13456"/>
    </source>
</evidence>
<evidence type="ECO:0000313" key="2">
    <source>
        <dbReference type="EMBL" id="KAK2638467.1"/>
    </source>
</evidence>
<dbReference type="InterPro" id="IPR002156">
    <property type="entry name" value="RNaseH_domain"/>
</dbReference>
<name>A0AAD9TLX3_9ROSI</name>
<dbReference type="Pfam" id="PF13456">
    <property type="entry name" value="RVT_3"/>
    <property type="match status" value="1"/>
</dbReference>
<dbReference type="Proteomes" id="UP001280121">
    <property type="component" value="Unassembled WGS sequence"/>
</dbReference>
<dbReference type="Gene3D" id="3.30.420.10">
    <property type="entry name" value="Ribonuclease H-like superfamily/Ribonuclease H"/>
    <property type="match status" value="1"/>
</dbReference>
<dbReference type="AlphaFoldDB" id="A0AAD9TLX3"/>
<dbReference type="GO" id="GO:0004523">
    <property type="term" value="F:RNA-DNA hybrid ribonuclease activity"/>
    <property type="evidence" value="ECO:0007669"/>
    <property type="project" value="InterPro"/>
</dbReference>
<dbReference type="GO" id="GO:0003676">
    <property type="term" value="F:nucleic acid binding"/>
    <property type="evidence" value="ECO:0007669"/>
    <property type="project" value="InterPro"/>
</dbReference>
<dbReference type="EMBL" id="JANJYI010000008">
    <property type="protein sequence ID" value="KAK2638467.1"/>
    <property type="molecule type" value="Genomic_DNA"/>
</dbReference>
<comment type="caution">
    <text evidence="2">The sequence shown here is derived from an EMBL/GenBank/DDBJ whole genome shotgun (WGS) entry which is preliminary data.</text>
</comment>
<dbReference type="PANTHER" id="PTHR36617:SF5">
    <property type="entry name" value="OS05G0421675 PROTEIN"/>
    <property type="match status" value="1"/>
</dbReference>
<sequence length="224" mass="26240">MDLEVWKGRVSFMKKVKCVKYGLSRKAIQCEWNCLKLCSPFIKIVSRLFNERHRACKIVNEGFRVVVGNGKRVRLWEEIRWANLSLKEAFPRIYALTTNKVGLVKEFGRWERSKWEWKVALRRPVFNWELEQWNSFLACQDCISELAHRRIQIVSDSKFVVLWVNGDDFGNLKLVDLIYDIKSLLYKMVGVSITFQSRGSNSFADNLVKSGFRHGGDRLEWGAI</sequence>
<reference evidence="2" key="1">
    <citation type="journal article" date="2023" name="Plant J.">
        <title>Genome sequences and population genomics provide insights into the demographic history, inbreeding, and mutation load of two 'living fossil' tree species of Dipteronia.</title>
        <authorList>
            <person name="Feng Y."/>
            <person name="Comes H.P."/>
            <person name="Chen J."/>
            <person name="Zhu S."/>
            <person name="Lu R."/>
            <person name="Zhang X."/>
            <person name="Li P."/>
            <person name="Qiu J."/>
            <person name="Olsen K.M."/>
            <person name="Qiu Y."/>
        </authorList>
    </citation>
    <scope>NUCLEOTIDE SEQUENCE</scope>
    <source>
        <strain evidence="2">KIB01</strain>
    </source>
</reference>